<feature type="non-terminal residue" evidence="8">
    <location>
        <position position="375"/>
    </location>
</feature>
<feature type="non-terminal residue" evidence="8">
    <location>
        <position position="1"/>
    </location>
</feature>
<keyword evidence="4 7" id="KW-1133">Transmembrane helix</keyword>
<dbReference type="GO" id="GO:0016020">
    <property type="term" value="C:membrane"/>
    <property type="evidence" value="ECO:0007669"/>
    <property type="project" value="UniProtKB-SubCell"/>
</dbReference>
<accession>A0AAN5HZX6</accession>
<dbReference type="EMBL" id="BTRK01000004">
    <property type="protein sequence ID" value="GMR46844.1"/>
    <property type="molecule type" value="Genomic_DNA"/>
</dbReference>
<comment type="similarity">
    <text evidence="2">Belongs to the CD36 family.</text>
</comment>
<gene>
    <name evidence="8" type="ORF">PMAYCL1PPCAC_17039</name>
</gene>
<keyword evidence="5 7" id="KW-0472">Membrane</keyword>
<keyword evidence="6" id="KW-0325">Glycoprotein</keyword>
<dbReference type="PRINTS" id="PR01609">
    <property type="entry name" value="CD36FAMILY"/>
</dbReference>
<dbReference type="InterPro" id="IPR002159">
    <property type="entry name" value="CD36_fam"/>
</dbReference>
<comment type="caution">
    <text evidence="8">The sequence shown here is derived from an EMBL/GenBank/DDBJ whole genome shotgun (WGS) entry which is preliminary data.</text>
</comment>
<dbReference type="PANTHER" id="PTHR11923">
    <property type="entry name" value="SCAVENGER RECEPTOR CLASS B TYPE-1 SR-B1"/>
    <property type="match status" value="1"/>
</dbReference>
<evidence type="ECO:0000256" key="4">
    <source>
        <dbReference type="ARBA" id="ARBA00022989"/>
    </source>
</evidence>
<keyword evidence="3 7" id="KW-0812">Transmembrane</keyword>
<name>A0AAN5HZX6_9BILA</name>
<protein>
    <submittedName>
        <fullName evidence="8">Uncharacterized protein</fullName>
    </submittedName>
</protein>
<sequence>SFRPNKDGSLPLITGHWANFPADVILKFYAWNITNPDEALLKIAGGSFLGTKIPEQPKAAGILPFYNYSYEPEFRIRTGLGNIENVTKIVSYGGERSTHWNIGEEIQNCNEGAMNKQFLTAEDNLHVFVSYAGRAFEMDFFEKSSLETVPTFMYRVNREVFNTNGKKNIAMRYENEQGIDYFPSWQPCPAHHIFNPNGTSCAFVDCSQEVNFCNSCCNGSHFEGTVFTPPGFYQLKVLPGRMDDAPIPVFISPPHMLWAPDEVSSIYTGQIPNEDLHQPIEWTVNPMLGAALHGHARVQMNVPVWKGALTQSSNLPNSMAPLGWLDLEVKMHKDMMILAKLAGLYVPYLLNFLLFFPLLYVVVSVPVTFRDKIVR</sequence>
<dbReference type="GO" id="GO:0005737">
    <property type="term" value="C:cytoplasm"/>
    <property type="evidence" value="ECO:0007669"/>
    <property type="project" value="TreeGrafter"/>
</dbReference>
<dbReference type="PANTHER" id="PTHR11923:SF55">
    <property type="entry name" value="SCAVENGER RECEPTOR (CD36 FAMILY) RELATED"/>
    <property type="match status" value="1"/>
</dbReference>
<keyword evidence="9" id="KW-1185">Reference proteome</keyword>
<comment type="subcellular location">
    <subcellularLocation>
        <location evidence="1">Membrane</location>
    </subcellularLocation>
</comment>
<dbReference type="Proteomes" id="UP001328107">
    <property type="component" value="Unassembled WGS sequence"/>
</dbReference>
<evidence type="ECO:0000256" key="3">
    <source>
        <dbReference type="ARBA" id="ARBA00022692"/>
    </source>
</evidence>
<proteinExistence type="inferred from homology"/>
<reference evidence="9" key="1">
    <citation type="submission" date="2022-10" db="EMBL/GenBank/DDBJ databases">
        <title>Genome assembly of Pristionchus species.</title>
        <authorList>
            <person name="Yoshida K."/>
            <person name="Sommer R.J."/>
        </authorList>
    </citation>
    <scope>NUCLEOTIDE SEQUENCE [LARGE SCALE GENOMIC DNA]</scope>
    <source>
        <strain evidence="9">RS5460</strain>
    </source>
</reference>
<evidence type="ECO:0000256" key="1">
    <source>
        <dbReference type="ARBA" id="ARBA00004370"/>
    </source>
</evidence>
<dbReference type="GO" id="GO:0005044">
    <property type="term" value="F:scavenger receptor activity"/>
    <property type="evidence" value="ECO:0007669"/>
    <property type="project" value="TreeGrafter"/>
</dbReference>
<organism evidence="8 9">
    <name type="scientific">Pristionchus mayeri</name>
    <dbReference type="NCBI Taxonomy" id="1317129"/>
    <lineage>
        <taxon>Eukaryota</taxon>
        <taxon>Metazoa</taxon>
        <taxon>Ecdysozoa</taxon>
        <taxon>Nematoda</taxon>
        <taxon>Chromadorea</taxon>
        <taxon>Rhabditida</taxon>
        <taxon>Rhabditina</taxon>
        <taxon>Diplogasteromorpha</taxon>
        <taxon>Diplogasteroidea</taxon>
        <taxon>Neodiplogasteridae</taxon>
        <taxon>Pristionchus</taxon>
    </lineage>
</organism>
<dbReference type="Pfam" id="PF01130">
    <property type="entry name" value="CD36"/>
    <property type="match status" value="1"/>
</dbReference>
<feature type="transmembrane region" description="Helical" evidence="7">
    <location>
        <begin position="345"/>
        <end position="369"/>
    </location>
</feature>
<evidence type="ECO:0000256" key="7">
    <source>
        <dbReference type="SAM" id="Phobius"/>
    </source>
</evidence>
<evidence type="ECO:0000256" key="5">
    <source>
        <dbReference type="ARBA" id="ARBA00023136"/>
    </source>
</evidence>
<evidence type="ECO:0000256" key="2">
    <source>
        <dbReference type="ARBA" id="ARBA00010532"/>
    </source>
</evidence>
<evidence type="ECO:0000313" key="9">
    <source>
        <dbReference type="Proteomes" id="UP001328107"/>
    </source>
</evidence>
<evidence type="ECO:0000313" key="8">
    <source>
        <dbReference type="EMBL" id="GMR46844.1"/>
    </source>
</evidence>
<dbReference type="AlphaFoldDB" id="A0AAN5HZX6"/>
<evidence type="ECO:0000256" key="6">
    <source>
        <dbReference type="ARBA" id="ARBA00023180"/>
    </source>
</evidence>